<feature type="chain" id="PRO_5036058880" description="Glucose/Sorbosone dehydrogenase domain-containing protein" evidence="1">
    <location>
        <begin position="30"/>
        <end position="475"/>
    </location>
</feature>
<dbReference type="AlphaFoldDB" id="A0A2Y9A1L6"/>
<dbReference type="RefSeq" id="WP_109562600.1">
    <property type="nucleotide sequence ID" value="NZ_QGDJ01000001.1"/>
</dbReference>
<evidence type="ECO:0000313" key="2">
    <source>
        <dbReference type="EMBL" id="PWJ22006.1"/>
    </source>
</evidence>
<proteinExistence type="predicted"/>
<keyword evidence="4" id="KW-1185">Reference proteome</keyword>
<organism evidence="3 5">
    <name type="scientific">Jannaschia seohaensis</name>
    <dbReference type="NCBI Taxonomy" id="475081"/>
    <lineage>
        <taxon>Bacteria</taxon>
        <taxon>Pseudomonadati</taxon>
        <taxon>Pseudomonadota</taxon>
        <taxon>Alphaproteobacteria</taxon>
        <taxon>Rhodobacterales</taxon>
        <taxon>Roseobacteraceae</taxon>
        <taxon>Jannaschia</taxon>
    </lineage>
</organism>
<dbReference type="EMBL" id="QGDJ01000001">
    <property type="protein sequence ID" value="PWJ22006.1"/>
    <property type="molecule type" value="Genomic_DNA"/>
</dbReference>
<reference evidence="3 5" key="1">
    <citation type="submission" date="2016-10" db="EMBL/GenBank/DDBJ databases">
        <authorList>
            <person name="Cai Z."/>
        </authorList>
    </citation>
    <scope>NUCLEOTIDE SEQUENCE [LARGE SCALE GENOMIC DNA]</scope>
    <source>
        <strain evidence="3 5">DSM 25227</strain>
    </source>
</reference>
<gene>
    <name evidence="2" type="ORF">BCF38_101415</name>
    <name evidence="3" type="ORF">SAMN05421539_101415</name>
</gene>
<dbReference type="OrthoDB" id="7837518at2"/>
<evidence type="ECO:0000256" key="1">
    <source>
        <dbReference type="SAM" id="SignalP"/>
    </source>
</evidence>
<protein>
    <recommendedName>
        <fullName evidence="6">Glucose/Sorbosone dehydrogenase domain-containing protein</fullName>
    </recommendedName>
</protein>
<accession>A0A2Y9A1L6</accession>
<evidence type="ECO:0008006" key="6">
    <source>
        <dbReference type="Google" id="ProtNLM"/>
    </source>
</evidence>
<evidence type="ECO:0000313" key="3">
    <source>
        <dbReference type="EMBL" id="SSA38284.1"/>
    </source>
</evidence>
<keyword evidence="1" id="KW-0732">Signal</keyword>
<dbReference type="Gene3D" id="2.120.10.30">
    <property type="entry name" value="TolB, C-terminal domain"/>
    <property type="match status" value="1"/>
</dbReference>
<dbReference type="Proteomes" id="UP000251571">
    <property type="component" value="Unassembled WGS sequence"/>
</dbReference>
<evidence type="ECO:0000313" key="4">
    <source>
        <dbReference type="Proteomes" id="UP000245839"/>
    </source>
</evidence>
<name>A0A2Y9A1L6_9RHOB</name>
<dbReference type="Proteomes" id="UP000245839">
    <property type="component" value="Unassembled WGS sequence"/>
</dbReference>
<evidence type="ECO:0000313" key="5">
    <source>
        <dbReference type="Proteomes" id="UP000251571"/>
    </source>
</evidence>
<dbReference type="EMBL" id="UETC01000001">
    <property type="protein sequence ID" value="SSA38284.1"/>
    <property type="molecule type" value="Genomic_DNA"/>
</dbReference>
<feature type="signal peptide" evidence="1">
    <location>
        <begin position="1"/>
        <end position="29"/>
    </location>
</feature>
<dbReference type="InterPro" id="IPR011042">
    <property type="entry name" value="6-blade_b-propeller_TolB-like"/>
</dbReference>
<sequence length="475" mass="48864">MSQHVARTGLVALVGLILSLLSSAGDARAATFAPDPIRPSGVIVRAVEVATPFSPGPNNFAAPKAIDGALHYVDQAGRILRETASGFQTVLDLANAAPAGFSPSSRAAILDIADGAGDAVFVATLSESLPTDAPPARRPPTVGEYSSTPLYQVVYRYRRASDGTLTDPVALASFGIGDSGHLGGGLLGLDGGDVLFAIGDGLLFGTDGRAAPQDDSSHLSKILRIDATTGAAQVVAKGLRNTQRLTWTDASKTAVAMSDIGAATAEEINVVPLADLLDTTVIENFGWGRNADGLAREGTFYIAPGAPGVTGAPDAVGEAPPGEAGFLQPYAQFGREDLTFAAVSGPVFSASSFDGIAALFGDLVSGRVYATLADPFWVVGQVDVFRVNLQDESGAPTSLFELGARNGRVDPRFFNFADGGAGVLLEGAGRAFRLTEVRTAVPLPAMGWAFALLLAGMAMGSRGRSGCRGIEEDRA</sequence>
<reference evidence="2 4" key="2">
    <citation type="submission" date="2018-03" db="EMBL/GenBank/DDBJ databases">
        <title>Genomic Encyclopedia of Archaeal and Bacterial Type Strains, Phase II (KMG-II): from individual species to whole genera.</title>
        <authorList>
            <person name="Goeker M."/>
        </authorList>
    </citation>
    <scope>NUCLEOTIDE SEQUENCE [LARGE SCALE GENOMIC DNA]</scope>
    <source>
        <strain evidence="2 4">DSM 25227</strain>
    </source>
</reference>